<dbReference type="Gene3D" id="3.90.580.10">
    <property type="entry name" value="Zinc finger, CHC2-type domain"/>
    <property type="match status" value="1"/>
</dbReference>
<dbReference type="AlphaFoldDB" id="A0A6L9Y5T6"/>
<dbReference type="SUPFAM" id="SSF57783">
    <property type="entry name" value="Zinc beta-ribbon"/>
    <property type="match status" value="1"/>
</dbReference>
<evidence type="ECO:0000313" key="17">
    <source>
        <dbReference type="Proteomes" id="UP000477651"/>
    </source>
</evidence>
<dbReference type="SMART" id="SM00493">
    <property type="entry name" value="TOPRIM"/>
    <property type="match status" value="1"/>
</dbReference>
<dbReference type="EC" id="2.7.7.101" evidence="12"/>
<evidence type="ECO:0000256" key="7">
    <source>
        <dbReference type="ARBA" id="ARBA00022771"/>
    </source>
</evidence>
<keyword evidence="8 12" id="KW-0862">Zinc</keyword>
<sequence length="614" mass="70483">MIPESFVQEVLNRVHVEDVVGQYVQLKKRGTSLFGLCPFHQEKSPSFSVSPQKQFFHCFSCGQGGNAIDFLMKHLGMTFPEAVKTLASRVGLQVPEQKRSSHQIAQEIERKTKTDLLHECLEKAQKWYKQQLKQAPEAIDYLKNRGLDGKTALKFGLGWSGRDRQGLKQVFENYDNPDLVEAGLVIQNEDLRKYDRFRERITFPIYNARGKIIGFGGRIIGSGQPKYLNSPETPIFHKGSELYGLFENRAGIHKEGFVLVVEGYMDVVSLAQLGLENAVATLGTATSAEHITKLMRITHKIVFSFDGDQAGRRAAWKALKTCFPLLRDDIAIRFLFLPEEHDPDTYIRAFGQEKFREQVQSSLPLSTFFIEELKHHYRLDEAEGRATCLHEIRELLVQLPDATVMRVQIEKDMAKLLGLTHEELKSNLNSYIESQQQRQANVQAFMHTEEVFSPLVKKEIKEKKKVSSLHQKRTVDPLSMKIFRLILNHPDILTCITERQLELLAHQAQYALVAQFLAICIASGTATLGTIEHKLKEHEDIYRIVMSIVNNPIIQDEILNNPKAEWIGIMHKVEIEDIKRILKELMQTADMQDEANKKRYRQLSMRLKYLNNMI</sequence>
<dbReference type="Gene3D" id="1.20.50.20">
    <property type="entry name" value="DnaG, RNA polymerase domain, helical bundle"/>
    <property type="match status" value="1"/>
</dbReference>
<reference evidence="16 17" key="1">
    <citation type="submission" date="2020-02" db="EMBL/GenBank/DDBJ databases">
        <title>Pelistega sp. NLN82 were isolated from wild rodents of the Hainan Island.</title>
        <authorList>
            <person name="Niu N."/>
            <person name="Zhou J."/>
        </authorList>
    </citation>
    <scope>NUCLEOTIDE SEQUENCE [LARGE SCALE GENOMIC DNA]</scope>
    <source>
        <strain evidence="16 17">NLN82</strain>
    </source>
</reference>
<dbReference type="GO" id="GO:0006269">
    <property type="term" value="P:DNA replication, synthesis of primer"/>
    <property type="evidence" value="ECO:0007669"/>
    <property type="project" value="UniProtKB-UniRule"/>
</dbReference>
<proteinExistence type="inferred from homology"/>
<dbReference type="Gene3D" id="3.90.980.10">
    <property type="entry name" value="DNA primase, catalytic core, N-terminal domain"/>
    <property type="match status" value="1"/>
</dbReference>
<evidence type="ECO:0000256" key="6">
    <source>
        <dbReference type="ARBA" id="ARBA00022723"/>
    </source>
</evidence>
<dbReference type="Pfam" id="PF13155">
    <property type="entry name" value="Toprim_2"/>
    <property type="match status" value="1"/>
</dbReference>
<dbReference type="GO" id="GO:0003677">
    <property type="term" value="F:DNA binding"/>
    <property type="evidence" value="ECO:0007669"/>
    <property type="project" value="UniProtKB-KW"/>
</dbReference>
<dbReference type="GO" id="GO:0005737">
    <property type="term" value="C:cytoplasm"/>
    <property type="evidence" value="ECO:0007669"/>
    <property type="project" value="TreeGrafter"/>
</dbReference>
<dbReference type="GO" id="GO:1990077">
    <property type="term" value="C:primosome complex"/>
    <property type="evidence" value="ECO:0007669"/>
    <property type="project" value="UniProtKB-KW"/>
</dbReference>
<evidence type="ECO:0000256" key="10">
    <source>
        <dbReference type="ARBA" id="ARBA00023125"/>
    </source>
</evidence>
<dbReference type="NCBIfam" id="TIGR01391">
    <property type="entry name" value="dnaG"/>
    <property type="match status" value="1"/>
</dbReference>
<dbReference type="GO" id="GO:0008270">
    <property type="term" value="F:zinc ion binding"/>
    <property type="evidence" value="ECO:0007669"/>
    <property type="project" value="UniProtKB-UniRule"/>
</dbReference>
<keyword evidence="11 12" id="KW-0804">Transcription</keyword>
<dbReference type="InterPro" id="IPR034151">
    <property type="entry name" value="TOPRIM_DnaG_bac"/>
</dbReference>
<dbReference type="Pfam" id="PF10410">
    <property type="entry name" value="DnaB_bind"/>
    <property type="match status" value="1"/>
</dbReference>
<comment type="function">
    <text evidence="12 13">RNA polymerase that catalyzes the synthesis of short RNA molecules used as primers for DNA polymerase during DNA replication.</text>
</comment>
<evidence type="ECO:0000256" key="11">
    <source>
        <dbReference type="ARBA" id="ARBA00023163"/>
    </source>
</evidence>
<dbReference type="GO" id="GO:0003899">
    <property type="term" value="F:DNA-directed RNA polymerase activity"/>
    <property type="evidence" value="ECO:0007669"/>
    <property type="project" value="UniProtKB-UniRule"/>
</dbReference>
<feature type="domain" description="Toprim" evidence="15">
    <location>
        <begin position="256"/>
        <end position="338"/>
    </location>
</feature>
<evidence type="ECO:0000256" key="13">
    <source>
        <dbReference type="PIRNR" id="PIRNR002811"/>
    </source>
</evidence>
<evidence type="ECO:0000256" key="8">
    <source>
        <dbReference type="ARBA" id="ARBA00022833"/>
    </source>
</evidence>
<dbReference type="InterPro" id="IPR006295">
    <property type="entry name" value="DNA_primase_DnaG"/>
</dbReference>
<keyword evidence="10 12" id="KW-0238">DNA-binding</keyword>
<protein>
    <recommendedName>
        <fullName evidence="12 13">DNA primase</fullName>
        <ecNumber evidence="12">2.7.7.101</ecNumber>
    </recommendedName>
</protein>
<evidence type="ECO:0000256" key="1">
    <source>
        <dbReference type="ARBA" id="ARBA00022478"/>
    </source>
</evidence>
<dbReference type="PIRSF" id="PIRSF002811">
    <property type="entry name" value="DnaG"/>
    <property type="match status" value="1"/>
</dbReference>
<organism evidence="16 17">
    <name type="scientific">Pelistega ratti</name>
    <dbReference type="NCBI Taxonomy" id="2652177"/>
    <lineage>
        <taxon>Bacteria</taxon>
        <taxon>Pseudomonadati</taxon>
        <taxon>Pseudomonadota</taxon>
        <taxon>Betaproteobacteria</taxon>
        <taxon>Burkholderiales</taxon>
        <taxon>Alcaligenaceae</taxon>
        <taxon>Pelistega</taxon>
    </lineage>
</organism>
<dbReference type="InterPro" id="IPR030846">
    <property type="entry name" value="DnaG_bac"/>
</dbReference>
<feature type="zinc finger region" description="CHC2-type" evidence="12 14">
    <location>
        <begin position="37"/>
        <end position="61"/>
    </location>
</feature>
<keyword evidence="9" id="KW-0460">Magnesium</keyword>
<evidence type="ECO:0000256" key="14">
    <source>
        <dbReference type="PIRSR" id="PIRSR002811-1"/>
    </source>
</evidence>
<dbReference type="Proteomes" id="UP000477651">
    <property type="component" value="Unassembled WGS sequence"/>
</dbReference>
<comment type="subunit">
    <text evidence="12">Monomer. Interacts with DnaB.</text>
</comment>
<evidence type="ECO:0000256" key="2">
    <source>
        <dbReference type="ARBA" id="ARBA00022515"/>
    </source>
</evidence>
<comment type="cofactor">
    <cofactor evidence="12 13 14">
        <name>Zn(2+)</name>
        <dbReference type="ChEBI" id="CHEBI:29105"/>
    </cofactor>
    <text evidence="12 13 14">Binds 1 zinc ion per monomer.</text>
</comment>
<dbReference type="InterPro" id="IPR006171">
    <property type="entry name" value="TOPRIM_dom"/>
</dbReference>
<dbReference type="Gene3D" id="3.40.1360.10">
    <property type="match status" value="1"/>
</dbReference>
<accession>A0A6L9Y5T6</accession>
<dbReference type="PROSITE" id="PS50880">
    <property type="entry name" value="TOPRIM"/>
    <property type="match status" value="1"/>
</dbReference>
<evidence type="ECO:0000259" key="15">
    <source>
        <dbReference type="PROSITE" id="PS50880"/>
    </source>
</evidence>
<dbReference type="HAMAP" id="MF_00974">
    <property type="entry name" value="DNA_primase_DnaG"/>
    <property type="match status" value="1"/>
</dbReference>
<keyword evidence="17" id="KW-1185">Reference proteome</keyword>
<keyword evidence="1 12" id="KW-0240">DNA-directed RNA polymerase</keyword>
<dbReference type="PANTHER" id="PTHR30313:SF2">
    <property type="entry name" value="DNA PRIMASE"/>
    <property type="match status" value="1"/>
</dbReference>
<dbReference type="InterPro" id="IPR019475">
    <property type="entry name" value="DNA_primase_DnaB-bd"/>
</dbReference>
<keyword evidence="4 12" id="KW-0548">Nucleotidyltransferase</keyword>
<dbReference type="Pfam" id="PF08275">
    <property type="entry name" value="DNAG_N"/>
    <property type="match status" value="1"/>
</dbReference>
<dbReference type="InterPro" id="IPR037068">
    <property type="entry name" value="DNA_primase_core_N_sf"/>
</dbReference>
<dbReference type="GO" id="GO:0000428">
    <property type="term" value="C:DNA-directed RNA polymerase complex"/>
    <property type="evidence" value="ECO:0007669"/>
    <property type="project" value="UniProtKB-KW"/>
</dbReference>
<comment type="caution">
    <text evidence="16">The sequence shown here is derived from an EMBL/GenBank/DDBJ whole genome shotgun (WGS) entry which is preliminary data.</text>
</comment>
<comment type="similarity">
    <text evidence="12 13">Belongs to the DnaG primase family.</text>
</comment>
<dbReference type="InterPro" id="IPR050219">
    <property type="entry name" value="DnaG_primase"/>
</dbReference>
<evidence type="ECO:0000256" key="4">
    <source>
        <dbReference type="ARBA" id="ARBA00022695"/>
    </source>
</evidence>
<keyword evidence="5 12" id="KW-0235">DNA replication</keyword>
<evidence type="ECO:0000256" key="12">
    <source>
        <dbReference type="HAMAP-Rule" id="MF_00974"/>
    </source>
</evidence>
<keyword evidence="2 12" id="KW-0639">Primosome</keyword>
<comment type="domain">
    <text evidence="12">Contains an N-terminal zinc-binding domain, a central core domain that contains the primase activity, and a C-terminal DnaB-binding domain.</text>
</comment>
<keyword evidence="7 12" id="KW-0863">Zinc-finger</keyword>
<dbReference type="InterPro" id="IPR036977">
    <property type="entry name" value="DNA_primase_Znf_CHC2"/>
</dbReference>
<comment type="catalytic activity">
    <reaction evidence="12">
        <text>ssDNA + n NTP = ssDNA/pppN(pN)n-1 hybrid + (n-1) diphosphate.</text>
        <dbReference type="EC" id="2.7.7.101"/>
    </reaction>
</comment>
<evidence type="ECO:0000313" key="16">
    <source>
        <dbReference type="EMBL" id="NEN75703.1"/>
    </source>
</evidence>
<evidence type="ECO:0000256" key="3">
    <source>
        <dbReference type="ARBA" id="ARBA00022679"/>
    </source>
</evidence>
<dbReference type="SMART" id="SM00400">
    <property type="entry name" value="ZnF_CHCC"/>
    <property type="match status" value="1"/>
</dbReference>
<name>A0A6L9Y5T6_9BURK</name>
<dbReference type="SUPFAM" id="SSF56731">
    <property type="entry name" value="DNA primase core"/>
    <property type="match status" value="1"/>
</dbReference>
<dbReference type="FunFam" id="3.90.580.10:FF:000001">
    <property type="entry name" value="DNA primase"/>
    <property type="match status" value="1"/>
</dbReference>
<dbReference type="RefSeq" id="WP_163764314.1">
    <property type="nucleotide sequence ID" value="NZ_JAAGYR010000008.1"/>
</dbReference>
<dbReference type="EMBL" id="JAAGYR010000008">
    <property type="protein sequence ID" value="NEN75703.1"/>
    <property type="molecule type" value="Genomic_DNA"/>
</dbReference>
<dbReference type="CDD" id="cd03364">
    <property type="entry name" value="TOPRIM_DnaG_primases"/>
    <property type="match status" value="1"/>
</dbReference>
<keyword evidence="3 12" id="KW-0808">Transferase</keyword>
<dbReference type="InterPro" id="IPR013264">
    <property type="entry name" value="DNAG_N"/>
</dbReference>
<gene>
    <name evidence="12" type="primary">dnaG</name>
    <name evidence="16" type="ORF">F9B74_05100</name>
</gene>
<dbReference type="Pfam" id="PF01807">
    <property type="entry name" value="Zn_ribbon_DnaG"/>
    <property type="match status" value="1"/>
</dbReference>
<dbReference type="PANTHER" id="PTHR30313">
    <property type="entry name" value="DNA PRIMASE"/>
    <property type="match status" value="1"/>
</dbReference>
<evidence type="ECO:0000256" key="5">
    <source>
        <dbReference type="ARBA" id="ARBA00022705"/>
    </source>
</evidence>
<dbReference type="InterPro" id="IPR002694">
    <property type="entry name" value="Znf_CHC2"/>
</dbReference>
<dbReference type="FunFam" id="3.40.1360.10:FF:000002">
    <property type="entry name" value="DNA primase"/>
    <property type="match status" value="1"/>
</dbReference>
<evidence type="ECO:0000256" key="9">
    <source>
        <dbReference type="ARBA" id="ARBA00022842"/>
    </source>
</evidence>
<keyword evidence="6 12" id="KW-0479">Metal-binding</keyword>